<name>A0ABU9HJE4_9FLAO</name>
<keyword evidence="2" id="KW-0808">Transferase</keyword>
<proteinExistence type="predicted"/>
<dbReference type="EMBL" id="JBBYHU010000004">
    <property type="protein sequence ID" value="MEL1240145.1"/>
    <property type="molecule type" value="Genomic_DNA"/>
</dbReference>
<dbReference type="Pfam" id="PF00534">
    <property type="entry name" value="Glycos_transf_1"/>
    <property type="match status" value="1"/>
</dbReference>
<feature type="domain" description="Glycosyl transferase family 1" evidence="1">
    <location>
        <begin position="199"/>
        <end position="360"/>
    </location>
</feature>
<evidence type="ECO:0000313" key="2">
    <source>
        <dbReference type="EMBL" id="MEL1240145.1"/>
    </source>
</evidence>
<dbReference type="PANTHER" id="PTHR12526">
    <property type="entry name" value="GLYCOSYLTRANSFERASE"/>
    <property type="match status" value="1"/>
</dbReference>
<dbReference type="Gene3D" id="3.40.50.2000">
    <property type="entry name" value="Glycogen Phosphorylase B"/>
    <property type="match status" value="2"/>
</dbReference>
<organism evidence="2 3">
    <name type="scientific">Flavobacterium flavipallidum</name>
    <dbReference type="NCBI Taxonomy" id="3139140"/>
    <lineage>
        <taxon>Bacteria</taxon>
        <taxon>Pseudomonadati</taxon>
        <taxon>Bacteroidota</taxon>
        <taxon>Flavobacteriia</taxon>
        <taxon>Flavobacteriales</taxon>
        <taxon>Flavobacteriaceae</taxon>
        <taxon>Flavobacterium</taxon>
    </lineage>
</organism>
<evidence type="ECO:0000313" key="3">
    <source>
        <dbReference type="Proteomes" id="UP001398556"/>
    </source>
</evidence>
<keyword evidence="3" id="KW-1185">Reference proteome</keyword>
<dbReference type="InterPro" id="IPR001296">
    <property type="entry name" value="Glyco_trans_1"/>
</dbReference>
<dbReference type="GO" id="GO:0016757">
    <property type="term" value="F:glycosyltransferase activity"/>
    <property type="evidence" value="ECO:0007669"/>
    <property type="project" value="UniProtKB-KW"/>
</dbReference>
<dbReference type="RefSeq" id="WP_341699388.1">
    <property type="nucleotide sequence ID" value="NZ_JBBYHU010000004.1"/>
</dbReference>
<dbReference type="Proteomes" id="UP001398556">
    <property type="component" value="Unassembled WGS sequence"/>
</dbReference>
<reference evidence="2 3" key="1">
    <citation type="submission" date="2024-04" db="EMBL/GenBank/DDBJ databases">
        <title>Flavobacterium sp. DGU99 16S ribosomal RNA gene Genome sequencing and assembly.</title>
        <authorList>
            <person name="Park S."/>
        </authorList>
    </citation>
    <scope>NUCLEOTIDE SEQUENCE [LARGE SCALE GENOMIC DNA]</scope>
    <source>
        <strain evidence="2 3">DGU99</strain>
    </source>
</reference>
<gene>
    <name evidence="2" type="ORF">AAEO59_03690</name>
</gene>
<keyword evidence="2" id="KW-0328">Glycosyltransferase</keyword>
<dbReference type="EC" id="2.4.-.-" evidence="2"/>
<dbReference type="SUPFAM" id="SSF53756">
    <property type="entry name" value="UDP-Glycosyltransferase/glycogen phosphorylase"/>
    <property type="match status" value="1"/>
</dbReference>
<sequence>MSFSLRNKNILLVIHQGCLGGAERQALGLGKYLSQQCSCDVNLLLTFSSLTTKEFDDYVKECGINNVLHFGTPYLNFKWEFSILNIKRLKWSIEYLMRLRKEIKKYNPEIIIPFLNFPSKVSYYLYKLVPSVKFTFWHQLGLDSLSLDVFEKIAVNNIPCVIGNASNCLDMFKLPYSINSQKLNVLPQYLSLNKEIADKKLLRSKYNIPENAIVIGMIAHYREEKFHDLLLQSFIKLNKIHNKIHLVFLGNQFNTSATEYKYNYLLNIVKNNNLENSVSLLSEVKVTDVLSCMDIAVLVSRIEGMPNVVMEYMLYGLPVITTNHPGCKELLGDSEFLIDNTEQYLSEKLHKLIMSDNLRKTEGNLNLEKIKKYDIQSYVHKLEGIISKIIKK</sequence>
<comment type="caution">
    <text evidence="2">The sequence shown here is derived from an EMBL/GenBank/DDBJ whole genome shotgun (WGS) entry which is preliminary data.</text>
</comment>
<dbReference type="PANTHER" id="PTHR12526:SF630">
    <property type="entry name" value="GLYCOSYLTRANSFERASE"/>
    <property type="match status" value="1"/>
</dbReference>
<protein>
    <submittedName>
        <fullName evidence="2">Glycosyltransferase</fullName>
        <ecNumber evidence="2">2.4.-.-</ecNumber>
    </submittedName>
</protein>
<accession>A0ABU9HJE4</accession>
<evidence type="ECO:0000259" key="1">
    <source>
        <dbReference type="Pfam" id="PF00534"/>
    </source>
</evidence>